<dbReference type="EMBL" id="CP111026">
    <property type="protein sequence ID" value="WAR27351.1"/>
    <property type="molecule type" value="Genomic_DNA"/>
</dbReference>
<accession>A0ABY7G2W0</accession>
<protein>
    <submittedName>
        <fullName evidence="1">Uncharacterized protein</fullName>
    </submittedName>
</protein>
<reference evidence="1" key="1">
    <citation type="submission" date="2022-11" db="EMBL/GenBank/DDBJ databases">
        <title>Centuries of genome instability and evolution in soft-shell clam transmissible cancer (bioRxiv).</title>
        <authorList>
            <person name="Hart S.F.M."/>
            <person name="Yonemitsu M.A."/>
            <person name="Giersch R.M."/>
            <person name="Beal B.F."/>
            <person name="Arriagada G."/>
            <person name="Davis B.W."/>
            <person name="Ostrander E.A."/>
            <person name="Goff S.P."/>
            <person name="Metzger M.J."/>
        </authorList>
    </citation>
    <scope>NUCLEOTIDE SEQUENCE</scope>
    <source>
        <strain evidence="1">MELC-2E11</strain>
        <tissue evidence="1">Siphon/mantle</tissue>
    </source>
</reference>
<organism evidence="1 2">
    <name type="scientific">Mya arenaria</name>
    <name type="common">Soft-shell clam</name>
    <dbReference type="NCBI Taxonomy" id="6604"/>
    <lineage>
        <taxon>Eukaryota</taxon>
        <taxon>Metazoa</taxon>
        <taxon>Spiralia</taxon>
        <taxon>Lophotrochozoa</taxon>
        <taxon>Mollusca</taxon>
        <taxon>Bivalvia</taxon>
        <taxon>Autobranchia</taxon>
        <taxon>Heteroconchia</taxon>
        <taxon>Euheterodonta</taxon>
        <taxon>Imparidentia</taxon>
        <taxon>Neoheterodontei</taxon>
        <taxon>Myida</taxon>
        <taxon>Myoidea</taxon>
        <taxon>Myidae</taxon>
        <taxon>Mya</taxon>
    </lineage>
</organism>
<dbReference type="Proteomes" id="UP001164746">
    <property type="component" value="Chromosome 15"/>
</dbReference>
<name>A0ABY7G2W0_MYAAR</name>
<proteinExistence type="predicted"/>
<dbReference type="PANTHER" id="PTHR47642:SF8">
    <property type="entry name" value="ATP-DEPENDENT DNA HELICASE"/>
    <property type="match status" value="1"/>
</dbReference>
<evidence type="ECO:0000313" key="2">
    <source>
        <dbReference type="Proteomes" id="UP001164746"/>
    </source>
</evidence>
<sequence length="120" mass="14254">MDDDDEDVYQKNLFDRYSARPDSLEDICLPQQTATKITLKDGQGFMIKRNKPAIIRTHQWSVKKQPEPYYHAKLLLYHPWRNETNDLLTKRNTNSPGKVFYKTPYCLNTLQTNLLMCWKT</sequence>
<gene>
    <name evidence="1" type="ORF">MAR_013055</name>
</gene>
<evidence type="ECO:0000313" key="1">
    <source>
        <dbReference type="EMBL" id="WAR27351.1"/>
    </source>
</evidence>
<dbReference type="PANTHER" id="PTHR47642">
    <property type="entry name" value="ATP-DEPENDENT DNA HELICASE"/>
    <property type="match status" value="1"/>
</dbReference>
<dbReference type="InterPro" id="IPR051055">
    <property type="entry name" value="PIF1_helicase"/>
</dbReference>
<keyword evidence="2" id="KW-1185">Reference proteome</keyword>